<dbReference type="InterPro" id="IPR006652">
    <property type="entry name" value="Kelch_1"/>
</dbReference>
<keyword evidence="2" id="KW-0677">Repeat</keyword>
<evidence type="ECO:0000313" key="5">
    <source>
        <dbReference type="Proteomes" id="UP001595555"/>
    </source>
</evidence>
<dbReference type="RefSeq" id="WP_378115546.1">
    <property type="nucleotide sequence ID" value="NZ_JBHRTF010000002.1"/>
</dbReference>
<keyword evidence="1" id="KW-0880">Kelch repeat</keyword>
<evidence type="ECO:0000256" key="2">
    <source>
        <dbReference type="ARBA" id="ARBA00022737"/>
    </source>
</evidence>
<organism evidence="4 5">
    <name type="scientific">Cellvibrio fontiphilus</name>
    <dbReference type="NCBI Taxonomy" id="1815559"/>
    <lineage>
        <taxon>Bacteria</taxon>
        <taxon>Pseudomonadati</taxon>
        <taxon>Pseudomonadota</taxon>
        <taxon>Gammaproteobacteria</taxon>
        <taxon>Cellvibrionales</taxon>
        <taxon>Cellvibrionaceae</taxon>
        <taxon>Cellvibrio</taxon>
    </lineage>
</organism>
<accession>A0ABV7FDX5</accession>
<dbReference type="SUPFAM" id="SSF117281">
    <property type="entry name" value="Kelch motif"/>
    <property type="match status" value="2"/>
</dbReference>
<protein>
    <recommendedName>
        <fullName evidence="3">DUF6242 domain-containing protein</fullName>
    </recommendedName>
</protein>
<dbReference type="InterPro" id="IPR015915">
    <property type="entry name" value="Kelch-typ_b-propeller"/>
</dbReference>
<comment type="caution">
    <text evidence="4">The sequence shown here is derived from an EMBL/GenBank/DDBJ whole genome shotgun (WGS) entry which is preliminary data.</text>
</comment>
<dbReference type="SUPFAM" id="SSF50939">
    <property type="entry name" value="Sialidases"/>
    <property type="match status" value="1"/>
</dbReference>
<dbReference type="InterPro" id="IPR058667">
    <property type="entry name" value="DUF6242_C"/>
</dbReference>
<dbReference type="Pfam" id="PF25852">
    <property type="entry name" value="DUF6242_C"/>
    <property type="match status" value="1"/>
</dbReference>
<evidence type="ECO:0000256" key="1">
    <source>
        <dbReference type="ARBA" id="ARBA00022441"/>
    </source>
</evidence>
<dbReference type="EMBL" id="JBHRTF010000002">
    <property type="protein sequence ID" value="MFC3114307.1"/>
    <property type="molecule type" value="Genomic_DNA"/>
</dbReference>
<keyword evidence="5" id="KW-1185">Reference proteome</keyword>
<dbReference type="InterPro" id="IPR036278">
    <property type="entry name" value="Sialidase_sf"/>
</dbReference>
<dbReference type="PANTHER" id="PTHR24412:SF489">
    <property type="entry name" value="RING FINGER DOMAIN AND KELCH REPEAT-CONTAINING PROTEIN DDB_G0271372"/>
    <property type="match status" value="1"/>
</dbReference>
<reference evidence="5" key="1">
    <citation type="journal article" date="2019" name="Int. J. Syst. Evol. Microbiol.">
        <title>The Global Catalogue of Microorganisms (GCM) 10K type strain sequencing project: providing services to taxonomists for standard genome sequencing and annotation.</title>
        <authorList>
            <consortium name="The Broad Institute Genomics Platform"/>
            <consortium name="The Broad Institute Genome Sequencing Center for Infectious Disease"/>
            <person name="Wu L."/>
            <person name="Ma J."/>
        </authorList>
    </citation>
    <scope>NUCLEOTIDE SEQUENCE [LARGE SCALE GENOMIC DNA]</scope>
    <source>
        <strain evidence="5">KCTC 52237</strain>
    </source>
</reference>
<dbReference type="Proteomes" id="UP001595555">
    <property type="component" value="Unassembled WGS sequence"/>
</dbReference>
<gene>
    <name evidence="4" type="ORF">ACFODX_01985</name>
</gene>
<dbReference type="Pfam" id="PF01344">
    <property type="entry name" value="Kelch_1"/>
    <property type="match status" value="1"/>
</dbReference>
<name>A0ABV7FDX5_9GAMM</name>
<evidence type="ECO:0000313" key="4">
    <source>
        <dbReference type="EMBL" id="MFC3114307.1"/>
    </source>
</evidence>
<feature type="domain" description="DUF6242" evidence="3">
    <location>
        <begin position="78"/>
        <end position="310"/>
    </location>
</feature>
<dbReference type="Gene3D" id="2.120.10.80">
    <property type="entry name" value="Kelch-type beta propeller"/>
    <property type="match status" value="3"/>
</dbReference>
<evidence type="ECO:0000259" key="3">
    <source>
        <dbReference type="Pfam" id="PF25852"/>
    </source>
</evidence>
<dbReference type="PANTHER" id="PTHR24412">
    <property type="entry name" value="KELCH PROTEIN"/>
    <property type="match status" value="1"/>
</dbReference>
<sequence>MVDVELLANGMEFVRTTDGQCDYLRYQDCDAVEADVLTGGSVTDGTLALGGHAYYALKNGDDISALTIGTDKFLDRDGAEALVFNNKLWLIGGSQSGYKSDIWSSTDGANWKKELAQAAFSARKYHRIALFNNQLWLIGGLTDNGRANDIWSSTDGINWVLRSQHAAFSARYEHTVFAFLGKLWLVGGEAGDTLSDIWSSSDGITWNKEVDAAPFGARSGMQITSYNNQLFLTGGFTTSAKNDVWTSTDGVNWSLVVEHAAFTSRDGHAIHQFGGKLWLTGGYVSGVGALKDIWFSSDGLSWELASSVLPETQLEHKILPLKGELFMLGGFLRDKVWATSNGVDWANSTRANIPDACRYFELAGQLYATDGADVLWQANDLLDWSRLSINSPVPAQSLCDLVVHNGALYVVGGFAGTGQYRNDIWSSPDGKNWTQIASSTAFSPRTSQALVSFNGKLWAAGGNNFSQSFDEIWSSVDGTEWVKTGNFDLPTGGLIYKQLFVFKNRLWFIVNYGTIWDATRTLKAYSTDDGLVWQAEALNNLTIKNDFLVAVSDETLVLFNSDRADRSQWSSADGNNWSLESNQVPFLATDSFTWNNKLMAMGNPVSAGGAAIDYSKQLWAPDTSLNWRRAYSGQFVFNSNE</sequence>
<proteinExistence type="predicted"/>